<dbReference type="PANTHER" id="PTHR33627:SF1">
    <property type="entry name" value="TRANSPOSASE"/>
    <property type="match status" value="1"/>
</dbReference>
<gene>
    <name evidence="2" type="ORF">FHU34_114392</name>
</gene>
<keyword evidence="2" id="KW-0540">Nuclease</keyword>
<feature type="domain" description="Transposase IS701-like DDE" evidence="1">
    <location>
        <begin position="6"/>
        <end position="93"/>
    </location>
</feature>
<comment type="caution">
    <text evidence="2">The sequence shown here is derived from an EMBL/GenBank/DDBJ whole genome shotgun (WGS) entry which is preliminary data.</text>
</comment>
<dbReference type="Pfam" id="PF13546">
    <property type="entry name" value="DDE_5"/>
    <property type="match status" value="1"/>
</dbReference>
<keyword evidence="3" id="KW-1185">Reference proteome</keyword>
<dbReference type="Proteomes" id="UP000317685">
    <property type="component" value="Unassembled WGS sequence"/>
</dbReference>
<evidence type="ECO:0000259" key="1">
    <source>
        <dbReference type="Pfam" id="PF13546"/>
    </source>
</evidence>
<keyword evidence="2" id="KW-0255">Endonuclease</keyword>
<evidence type="ECO:0000313" key="3">
    <source>
        <dbReference type="Proteomes" id="UP000317685"/>
    </source>
</evidence>
<name>A0A561W581_9ACTN</name>
<proteinExistence type="predicted"/>
<sequence length="164" mass="17509">MLAQSTGQVGVFLVFRSGKGHALIDRQLYLPTSWTDDRDRCRAAGIPDEAEFATKVQMARTMLARALDSEVPVGWVTMDEAYGQSESLRVWLEHGDGNFAAPGSLVSSTGPAPVLIAPTPVAEMTRPSEWIEARGHGLLGPEPLLRGLLHCAVLCCHGVAASTG</sequence>
<organism evidence="2 3">
    <name type="scientific">Micromonospora taraxaci</name>
    <dbReference type="NCBI Taxonomy" id="1316803"/>
    <lineage>
        <taxon>Bacteria</taxon>
        <taxon>Bacillati</taxon>
        <taxon>Actinomycetota</taxon>
        <taxon>Actinomycetes</taxon>
        <taxon>Micromonosporales</taxon>
        <taxon>Micromonosporaceae</taxon>
        <taxon>Micromonospora</taxon>
    </lineage>
</organism>
<dbReference type="PANTHER" id="PTHR33627">
    <property type="entry name" value="TRANSPOSASE"/>
    <property type="match status" value="1"/>
</dbReference>
<dbReference type="InterPro" id="IPR038721">
    <property type="entry name" value="IS701-like_DDE_dom"/>
</dbReference>
<keyword evidence="2" id="KW-0378">Hydrolase</keyword>
<accession>A0A561W581</accession>
<protein>
    <submittedName>
        <fullName evidence="2">DDE superfamily endonuclease</fullName>
    </submittedName>
</protein>
<dbReference type="InterPro" id="IPR039365">
    <property type="entry name" value="IS701-like"/>
</dbReference>
<reference evidence="2 3" key="1">
    <citation type="submission" date="2019-06" db="EMBL/GenBank/DDBJ databases">
        <title>Sequencing the genomes of 1000 actinobacteria strains.</title>
        <authorList>
            <person name="Klenk H.-P."/>
        </authorList>
    </citation>
    <scope>NUCLEOTIDE SEQUENCE [LARGE SCALE GENOMIC DNA]</scope>
    <source>
        <strain evidence="2 3">DSM 45885</strain>
    </source>
</reference>
<dbReference type="EMBL" id="VIWZ01000001">
    <property type="protein sequence ID" value="TWG19017.1"/>
    <property type="molecule type" value="Genomic_DNA"/>
</dbReference>
<evidence type="ECO:0000313" key="2">
    <source>
        <dbReference type="EMBL" id="TWG19017.1"/>
    </source>
</evidence>
<dbReference type="AlphaFoldDB" id="A0A561W581"/>
<dbReference type="GO" id="GO:0004519">
    <property type="term" value="F:endonuclease activity"/>
    <property type="evidence" value="ECO:0007669"/>
    <property type="project" value="UniProtKB-KW"/>
</dbReference>